<evidence type="ECO:0000256" key="1">
    <source>
        <dbReference type="ARBA" id="ARBA00008683"/>
    </source>
</evidence>
<dbReference type="PANTHER" id="PTHR42987">
    <property type="entry name" value="PEPTIDASE S49"/>
    <property type="match status" value="1"/>
</dbReference>
<dbReference type="EMBL" id="CP124756">
    <property type="protein sequence ID" value="WGZ93185.1"/>
    <property type="molecule type" value="Genomic_DNA"/>
</dbReference>
<dbReference type="AlphaFoldDB" id="A0AA95HA68"/>
<protein>
    <submittedName>
        <fullName evidence="7">S49 family peptidase</fullName>
        <ecNumber evidence="7">3.4.21.-</ecNumber>
    </submittedName>
</protein>
<dbReference type="Proteomes" id="UP001301326">
    <property type="component" value="Chromosome"/>
</dbReference>
<sequence length="314" mass="34456">MNEENTQALQALKEVAMESIKEQRRARRWGIFFKLFFVAYLLIGLIALIGSGASDSKLTVADKITAVVDINGVIMDGAEASGEMLIPALKDAFEHEKTKGVILRINSPGGSPVQSGIINDEIKRLKAKYKDIPVYAVVSDLCASGGYYIAVAADEIYADKASIVGSIGVRMDNFGAVELMEKLGVERRLYTAGANKGMLDPFLPENQAQVAHVNNMLNTTHQQFIKVVKEGRGERLSNNPDIFSGLFWTGEDAVRLGLIDGLGSDAYVARELIKAEEMIDFSAKKDFFQRLSERVETSVQSLMSLDSTPRTVLR</sequence>
<dbReference type="InterPro" id="IPR002142">
    <property type="entry name" value="Peptidase_S49"/>
</dbReference>
<dbReference type="GO" id="GO:0008236">
    <property type="term" value="F:serine-type peptidase activity"/>
    <property type="evidence" value="ECO:0007669"/>
    <property type="project" value="UniProtKB-KW"/>
</dbReference>
<evidence type="ECO:0000313" key="7">
    <source>
        <dbReference type="EMBL" id="WGZ93185.1"/>
    </source>
</evidence>
<keyword evidence="2" id="KW-0645">Protease</keyword>
<keyword evidence="5" id="KW-1133">Transmembrane helix</keyword>
<keyword evidence="5" id="KW-0812">Transmembrane</keyword>
<dbReference type="Gene3D" id="6.20.330.10">
    <property type="match status" value="1"/>
</dbReference>
<dbReference type="KEGG" id="tput:QJT81_15370"/>
<dbReference type="CDD" id="cd07023">
    <property type="entry name" value="S49_Sppa_N_C"/>
    <property type="match status" value="1"/>
</dbReference>
<keyword evidence="4" id="KW-0720">Serine protease</keyword>
<dbReference type="SUPFAM" id="SSF52096">
    <property type="entry name" value="ClpP/crotonase"/>
    <property type="match status" value="1"/>
</dbReference>
<name>A0AA95HA68_9GAMM</name>
<feature type="domain" description="Peptidase S49" evidence="6">
    <location>
        <begin position="127"/>
        <end position="274"/>
    </location>
</feature>
<dbReference type="EC" id="3.4.21.-" evidence="7"/>
<comment type="similarity">
    <text evidence="1">Belongs to the peptidase S49 family.</text>
</comment>
<reference evidence="7" key="1">
    <citation type="journal article" date="2023" name="Int. J. Mol. Sci.">
        <title>Metagenomics Revealed a New Genus 'Candidatus Thiocaldithrix dubininis' gen. nov., sp. nov. and a New Species 'Candidatus Thiothrix putei' sp. nov. in the Family Thiotrichaceae, Some Members of Which Have Traits of Both Na+- and H+-Motive Energetics.</title>
        <authorList>
            <person name="Ravin N.V."/>
            <person name="Muntyan M.S."/>
            <person name="Smolyakov D.D."/>
            <person name="Rudenko T.S."/>
            <person name="Beletsky A.V."/>
            <person name="Mardanov A.V."/>
            <person name="Grabovich M.Y."/>
        </authorList>
    </citation>
    <scope>NUCLEOTIDE SEQUENCE</scope>
    <source>
        <strain evidence="7">GKL-02</strain>
    </source>
</reference>
<gene>
    <name evidence="7" type="ORF">QJT81_15370</name>
</gene>
<reference evidence="7" key="2">
    <citation type="submission" date="2023-04" db="EMBL/GenBank/DDBJ databases">
        <authorList>
            <person name="Beletskiy A.V."/>
            <person name="Mardanov A.V."/>
            <person name="Ravin N.V."/>
        </authorList>
    </citation>
    <scope>NUCLEOTIDE SEQUENCE</scope>
    <source>
        <strain evidence="7">GKL-02</strain>
    </source>
</reference>
<organism evidence="7">
    <name type="scientific">Candidatus Thiothrix putei</name>
    <dbReference type="NCBI Taxonomy" id="3080811"/>
    <lineage>
        <taxon>Bacteria</taxon>
        <taxon>Pseudomonadati</taxon>
        <taxon>Pseudomonadota</taxon>
        <taxon>Gammaproteobacteria</taxon>
        <taxon>Thiotrichales</taxon>
        <taxon>Thiotrichaceae</taxon>
        <taxon>Thiothrix</taxon>
    </lineage>
</organism>
<evidence type="ECO:0000256" key="5">
    <source>
        <dbReference type="SAM" id="Phobius"/>
    </source>
</evidence>
<accession>A0AA95HA68</accession>
<dbReference type="Gene3D" id="3.90.226.10">
    <property type="entry name" value="2-enoyl-CoA Hydratase, Chain A, domain 1"/>
    <property type="match status" value="1"/>
</dbReference>
<keyword evidence="3 7" id="KW-0378">Hydrolase</keyword>
<evidence type="ECO:0000259" key="6">
    <source>
        <dbReference type="Pfam" id="PF01343"/>
    </source>
</evidence>
<feature type="transmembrane region" description="Helical" evidence="5">
    <location>
        <begin position="31"/>
        <end position="50"/>
    </location>
</feature>
<dbReference type="InterPro" id="IPR047272">
    <property type="entry name" value="S49_SppA_C"/>
</dbReference>
<evidence type="ECO:0000256" key="3">
    <source>
        <dbReference type="ARBA" id="ARBA00022801"/>
    </source>
</evidence>
<dbReference type="PANTHER" id="PTHR42987:SF8">
    <property type="entry name" value="PROTEINASE"/>
    <property type="match status" value="1"/>
</dbReference>
<evidence type="ECO:0000256" key="4">
    <source>
        <dbReference type="ARBA" id="ARBA00022825"/>
    </source>
</evidence>
<keyword evidence="5" id="KW-0472">Membrane</keyword>
<proteinExistence type="inferred from homology"/>
<dbReference type="Pfam" id="PF01343">
    <property type="entry name" value="Peptidase_S49"/>
    <property type="match status" value="1"/>
</dbReference>
<dbReference type="GO" id="GO:0006508">
    <property type="term" value="P:proteolysis"/>
    <property type="evidence" value="ECO:0007669"/>
    <property type="project" value="UniProtKB-KW"/>
</dbReference>
<evidence type="ECO:0000256" key="2">
    <source>
        <dbReference type="ARBA" id="ARBA00022670"/>
    </source>
</evidence>
<dbReference type="InterPro" id="IPR029045">
    <property type="entry name" value="ClpP/crotonase-like_dom_sf"/>
</dbReference>